<dbReference type="AlphaFoldDB" id="D3EPA8"/>
<dbReference type="RefSeq" id="WP_012953972.1">
    <property type="nucleotide sequence ID" value="NC_013771.1"/>
</dbReference>
<dbReference type="PANTHER" id="PTHR30134:SF2">
    <property type="entry name" value="HYDROGENASE MATURATION FACTOR HYPB"/>
    <property type="match status" value="1"/>
</dbReference>
<dbReference type="InterPro" id="IPR004392">
    <property type="entry name" value="Hyd_mat_HypB"/>
</dbReference>
<dbReference type="SUPFAM" id="SSF52540">
    <property type="entry name" value="P-loop containing nucleoside triphosphate hydrolases"/>
    <property type="match status" value="1"/>
</dbReference>
<evidence type="ECO:0000256" key="7">
    <source>
        <dbReference type="ARBA" id="ARBA00023134"/>
    </source>
</evidence>
<organism evidence="10">
    <name type="scientific">Atelocyanobacterium thalassa (isolate ALOHA)</name>
    <dbReference type="NCBI Taxonomy" id="1453429"/>
    <lineage>
        <taxon>Bacteria</taxon>
        <taxon>Bacillati</taxon>
        <taxon>Cyanobacteriota</taxon>
        <taxon>Cyanophyceae</taxon>
        <taxon>Oscillatoriophycideae</taxon>
        <taxon>Chroococcales</taxon>
        <taxon>Aphanothecaceae</taxon>
        <taxon>Candidatus Atelocyanobacterium</taxon>
        <taxon>Candidatus Atelocyanobacterium thalassae</taxon>
    </lineage>
</organism>
<name>D3EPA8_ATETH</name>
<dbReference type="InterPro" id="IPR027417">
    <property type="entry name" value="P-loop_NTPase"/>
</dbReference>
<gene>
    <name evidence="9" type="ordered locus">UCYN_05840</name>
</gene>
<dbReference type="GO" id="GO:0051604">
    <property type="term" value="P:protein maturation"/>
    <property type="evidence" value="ECO:0007669"/>
    <property type="project" value="InterPro"/>
</dbReference>
<dbReference type="HOGENOM" id="CLU_056148_1_0_3"/>
<reference evidence="9 10" key="1">
    <citation type="journal article" date="2010" name="Nature">
        <title>Metabolic streamlining in an open-ocean nitrogen-fixing cyanobacterium.</title>
        <authorList>
            <person name="Tripp H.J."/>
            <person name="Bench S.R."/>
            <person name="Turk K.A."/>
            <person name="Foster R.A."/>
            <person name="Desany B.A."/>
            <person name="Niazi F."/>
            <person name="Affourtit J.P."/>
            <person name="Zehr J.P."/>
        </authorList>
    </citation>
    <scope>NUCLEOTIDE SEQUENCE [LARGE SCALE GENOMIC DNA]</scope>
    <source>
        <strain evidence="10">ALOHA</strain>
    </source>
</reference>
<keyword evidence="3" id="KW-0479">Metal-binding</keyword>
<evidence type="ECO:0000256" key="1">
    <source>
        <dbReference type="ARBA" id="ARBA00006211"/>
    </source>
</evidence>
<dbReference type="PATRIC" id="fig|713887.8.peg.542"/>
<dbReference type="Gene3D" id="3.40.50.300">
    <property type="entry name" value="P-loop containing nucleotide triphosphate hydrolases"/>
    <property type="match status" value="1"/>
</dbReference>
<dbReference type="InterPro" id="IPR003495">
    <property type="entry name" value="CobW/HypB/UreG_nucleotide-bd"/>
</dbReference>
<evidence type="ECO:0000256" key="6">
    <source>
        <dbReference type="ARBA" id="ARBA00022833"/>
    </source>
</evidence>
<dbReference type="GO" id="GO:0008270">
    <property type="term" value="F:zinc ion binding"/>
    <property type="evidence" value="ECO:0007669"/>
    <property type="project" value="TreeGrafter"/>
</dbReference>
<dbReference type="KEGG" id="cyu:UCYN_05840"/>
<evidence type="ECO:0000256" key="5">
    <source>
        <dbReference type="ARBA" id="ARBA00022801"/>
    </source>
</evidence>
<keyword evidence="10" id="KW-1185">Reference proteome</keyword>
<keyword evidence="6" id="KW-0862">Zinc</keyword>
<evidence type="ECO:0000256" key="4">
    <source>
        <dbReference type="ARBA" id="ARBA00022741"/>
    </source>
</evidence>
<dbReference type="GO" id="GO:0016151">
    <property type="term" value="F:nickel cation binding"/>
    <property type="evidence" value="ECO:0007669"/>
    <property type="project" value="InterPro"/>
</dbReference>
<keyword evidence="7" id="KW-0342">GTP-binding</keyword>
<feature type="domain" description="CobW/HypB/UreG nucleotide-binding" evidence="8">
    <location>
        <begin position="91"/>
        <end position="249"/>
    </location>
</feature>
<comment type="similarity">
    <text evidence="1">Belongs to the SIMIBI class G3E GTPase family. HypB/HupM subfamily.</text>
</comment>
<dbReference type="OrthoDB" id="9802035at2"/>
<dbReference type="GO" id="GO:0003924">
    <property type="term" value="F:GTPase activity"/>
    <property type="evidence" value="ECO:0007669"/>
    <property type="project" value="InterPro"/>
</dbReference>
<keyword evidence="5" id="KW-0378">Hydrolase</keyword>
<proteinExistence type="inferred from homology"/>
<dbReference type="STRING" id="1453429.UCYN_05840"/>
<dbReference type="GO" id="GO:0005525">
    <property type="term" value="F:GTP binding"/>
    <property type="evidence" value="ECO:0007669"/>
    <property type="project" value="UniProtKB-KW"/>
</dbReference>
<dbReference type="Pfam" id="PF02492">
    <property type="entry name" value="cobW"/>
    <property type="match status" value="1"/>
</dbReference>
<keyword evidence="2" id="KW-0533">Nickel</keyword>
<evidence type="ECO:0000256" key="2">
    <source>
        <dbReference type="ARBA" id="ARBA00022596"/>
    </source>
</evidence>
<keyword evidence="4" id="KW-0547">Nucleotide-binding</keyword>
<evidence type="ECO:0000259" key="8">
    <source>
        <dbReference type="Pfam" id="PF02492"/>
    </source>
</evidence>
<evidence type="ECO:0000256" key="3">
    <source>
        <dbReference type="ARBA" id="ARBA00022723"/>
    </source>
</evidence>
<sequence length="273" mass="30660">MCVTCGCSSNNNISLTKIDTGERKSIDKYSNKSIDDNSLSQFQNEHINYSQSTKDSENIINLEKKILQKNSSFAEQNRLFFRENNICSLNLVSSPGAGKTTLLTRTINDLKQYIPINVIEGDQETINDAKKIKETGCKVIQINTGAGCHLEALMVQQGYMELNPQPNSILMIENVGNLVCPALFDLGESAKIAILSITEGEDKPLKYPHMFRESKVMLLTKIDLLPYLDFNINQCLEYAKQVNPELDIFQVSSVTGEGLSAWYGWLKNHFVIH</sequence>
<dbReference type="CDD" id="cd05390">
    <property type="entry name" value="HypB"/>
    <property type="match status" value="1"/>
</dbReference>
<dbReference type="PANTHER" id="PTHR30134">
    <property type="entry name" value="HYDROGENASE PROTEIN ASSEMBLY PROTEIN, NICKEL CHAPERONE"/>
    <property type="match status" value="1"/>
</dbReference>
<accession>D3EPA8</accession>
<protein>
    <submittedName>
        <fullName evidence="9">Hydrogenase accessory protein HypB</fullName>
    </submittedName>
</protein>
<dbReference type="NCBIfam" id="TIGR00073">
    <property type="entry name" value="hypB"/>
    <property type="match status" value="1"/>
</dbReference>
<evidence type="ECO:0000313" key="9">
    <source>
        <dbReference type="EMBL" id="ADB95308.1"/>
    </source>
</evidence>
<dbReference type="Proteomes" id="UP000001405">
    <property type="component" value="Chromosome"/>
</dbReference>
<evidence type="ECO:0000313" key="10">
    <source>
        <dbReference type="Proteomes" id="UP000001405"/>
    </source>
</evidence>
<dbReference type="EMBL" id="CP001842">
    <property type="protein sequence ID" value="ADB95308.1"/>
    <property type="molecule type" value="Genomic_DNA"/>
</dbReference>